<accession>A0A124E389</accession>
<dbReference type="Proteomes" id="UP000069443">
    <property type="component" value="Unassembled WGS sequence"/>
</dbReference>
<keyword evidence="4" id="KW-1185">Reference proteome</keyword>
<name>A0A124E389_MYCCR</name>
<keyword evidence="1" id="KW-0732">Signal</keyword>
<protein>
    <recommendedName>
        <fullName evidence="2">DUF732 domain-containing protein</fullName>
    </recommendedName>
</protein>
<feature type="chain" id="PRO_5007170735" description="DUF732 domain-containing protein" evidence="1">
    <location>
        <begin position="28"/>
        <end position="104"/>
    </location>
</feature>
<dbReference type="OrthoDB" id="4749236at2"/>
<evidence type="ECO:0000256" key="1">
    <source>
        <dbReference type="SAM" id="SignalP"/>
    </source>
</evidence>
<dbReference type="Pfam" id="PF05305">
    <property type="entry name" value="DUF732"/>
    <property type="match status" value="1"/>
</dbReference>
<feature type="signal peptide" evidence="1">
    <location>
        <begin position="1"/>
        <end position="27"/>
    </location>
</feature>
<comment type="caution">
    <text evidence="3">The sequence shown here is derived from an EMBL/GenBank/DDBJ whole genome shotgun (WGS) entry which is preliminary data.</text>
</comment>
<evidence type="ECO:0000313" key="4">
    <source>
        <dbReference type="Proteomes" id="UP000069443"/>
    </source>
</evidence>
<feature type="domain" description="DUF732" evidence="2">
    <location>
        <begin position="28"/>
        <end position="102"/>
    </location>
</feature>
<dbReference type="RefSeq" id="WP_062659903.1">
    <property type="nucleotide sequence ID" value="NZ_BCSY01000129.1"/>
</dbReference>
<dbReference type="AlphaFoldDB" id="A0A124E389"/>
<organism evidence="3 4">
    <name type="scientific">Mycolicibacterium canariasense</name>
    <name type="common">Mycobacterium canariasense</name>
    <dbReference type="NCBI Taxonomy" id="228230"/>
    <lineage>
        <taxon>Bacteria</taxon>
        <taxon>Bacillati</taxon>
        <taxon>Actinomycetota</taxon>
        <taxon>Actinomycetes</taxon>
        <taxon>Mycobacteriales</taxon>
        <taxon>Mycobacteriaceae</taxon>
        <taxon>Mycolicibacterium</taxon>
    </lineage>
</organism>
<reference evidence="4" key="1">
    <citation type="journal article" date="2016" name="Genome Announc.">
        <title>Draft Genome Sequences of Five Rapidly Growing Mycobacterium Species, M. thermoresistibile, M. fortuitum subsp. acetamidolyticum, M. canariasense, M. brisbanense, and M. novocastrense.</title>
        <authorList>
            <person name="Katahira K."/>
            <person name="Ogura Y."/>
            <person name="Gotoh Y."/>
            <person name="Hayashi T."/>
        </authorList>
    </citation>
    <scope>NUCLEOTIDE SEQUENCE [LARGE SCALE GENOMIC DNA]</scope>
    <source>
        <strain evidence="4">JCM15298</strain>
    </source>
</reference>
<dbReference type="InterPro" id="IPR007969">
    <property type="entry name" value="DUF732"/>
</dbReference>
<gene>
    <name evidence="3" type="ORF">RMCC_6190</name>
</gene>
<evidence type="ECO:0000259" key="2">
    <source>
        <dbReference type="Pfam" id="PF05305"/>
    </source>
</evidence>
<dbReference type="EMBL" id="BCSY01000129">
    <property type="protein sequence ID" value="GAS99225.1"/>
    <property type="molecule type" value="Genomic_DNA"/>
</dbReference>
<evidence type="ECO:0000313" key="3">
    <source>
        <dbReference type="EMBL" id="GAS99225.1"/>
    </source>
</evidence>
<reference evidence="4" key="2">
    <citation type="submission" date="2016-02" db="EMBL/GenBank/DDBJ databases">
        <title>Draft genome sequence of five rapidly growing Mycobacterium species.</title>
        <authorList>
            <person name="Katahira K."/>
            <person name="Gotou Y."/>
            <person name="Iida K."/>
            <person name="Ogura Y."/>
            <person name="Hayashi T."/>
        </authorList>
    </citation>
    <scope>NUCLEOTIDE SEQUENCE [LARGE SCALE GENOMIC DNA]</scope>
    <source>
        <strain evidence="4">JCM15298</strain>
    </source>
</reference>
<sequence>MRKQLAMGIGVAAVLAAGLVGTPLAHADDQSFLNELRANNFPGLFFAGQQMPDAAVVAQGYMACNRMHLGQSSDDLIAQVNPADATIGRMLVRAAQHNLCPDTL</sequence>
<proteinExistence type="predicted"/>